<name>A0A1Y2FXF0_9BASI</name>
<dbReference type="GO" id="GO:0000981">
    <property type="term" value="F:DNA-binding transcription factor activity, RNA polymerase II-specific"/>
    <property type="evidence" value="ECO:0007669"/>
    <property type="project" value="InterPro"/>
</dbReference>
<dbReference type="AlphaFoldDB" id="A0A1Y2FXF0"/>
<dbReference type="OrthoDB" id="2538135at2759"/>
<evidence type="ECO:0000256" key="7">
    <source>
        <dbReference type="ARBA" id="ARBA00040903"/>
    </source>
</evidence>
<feature type="domain" description="Zn(2)-C6 fungal-type" evidence="9">
    <location>
        <begin position="23"/>
        <end position="53"/>
    </location>
</feature>
<reference evidence="10 11" key="1">
    <citation type="submission" date="2016-07" db="EMBL/GenBank/DDBJ databases">
        <title>Pervasive Adenine N6-methylation of Active Genes in Fungi.</title>
        <authorList>
            <consortium name="DOE Joint Genome Institute"/>
            <person name="Mondo S.J."/>
            <person name="Dannebaum R.O."/>
            <person name="Kuo R.C."/>
            <person name="Labutti K."/>
            <person name="Haridas S."/>
            <person name="Kuo A."/>
            <person name="Salamov A."/>
            <person name="Ahrendt S.R."/>
            <person name="Lipzen A."/>
            <person name="Sullivan W."/>
            <person name="Andreopoulos W.B."/>
            <person name="Clum A."/>
            <person name="Lindquist E."/>
            <person name="Daum C."/>
            <person name="Ramamoorthy G.K."/>
            <person name="Gryganskyi A."/>
            <person name="Culley D."/>
            <person name="Magnuson J.K."/>
            <person name="James T.Y."/>
            <person name="O'Malley M.A."/>
            <person name="Stajich J.E."/>
            <person name="Spatafora J.W."/>
            <person name="Visel A."/>
            <person name="Grigoriev I.V."/>
        </authorList>
    </citation>
    <scope>NUCLEOTIDE SEQUENCE [LARGE SCALE GENOMIC DNA]</scope>
    <source>
        <strain evidence="10 11">62-1032</strain>
    </source>
</reference>
<feature type="region of interest" description="Disordered" evidence="8">
    <location>
        <begin position="139"/>
        <end position="188"/>
    </location>
</feature>
<evidence type="ECO:0000256" key="6">
    <source>
        <dbReference type="ARBA" id="ARBA00023242"/>
    </source>
</evidence>
<keyword evidence="1" id="KW-0479">Metal-binding</keyword>
<evidence type="ECO:0000313" key="11">
    <source>
        <dbReference type="Proteomes" id="UP000193467"/>
    </source>
</evidence>
<dbReference type="PROSITE" id="PS50048">
    <property type="entry name" value="ZN2_CY6_FUNGAL_2"/>
    <property type="match status" value="1"/>
</dbReference>
<organism evidence="10 11">
    <name type="scientific">Leucosporidium creatinivorum</name>
    <dbReference type="NCBI Taxonomy" id="106004"/>
    <lineage>
        <taxon>Eukaryota</taxon>
        <taxon>Fungi</taxon>
        <taxon>Dikarya</taxon>
        <taxon>Basidiomycota</taxon>
        <taxon>Pucciniomycotina</taxon>
        <taxon>Microbotryomycetes</taxon>
        <taxon>Leucosporidiales</taxon>
        <taxon>Leucosporidium</taxon>
    </lineage>
</organism>
<feature type="region of interest" description="Disordered" evidence="8">
    <location>
        <begin position="62"/>
        <end position="113"/>
    </location>
</feature>
<keyword evidence="3" id="KW-0805">Transcription regulation</keyword>
<keyword evidence="11" id="KW-1185">Reference proteome</keyword>
<proteinExistence type="predicted"/>
<evidence type="ECO:0000259" key="9">
    <source>
        <dbReference type="PROSITE" id="PS50048"/>
    </source>
</evidence>
<dbReference type="PANTHER" id="PTHR47659:SF1">
    <property type="entry name" value="TRANSCRIPTION ACTIVATOR OF GLUCONEOGENESIS ERT1"/>
    <property type="match status" value="1"/>
</dbReference>
<dbReference type="Proteomes" id="UP000193467">
    <property type="component" value="Unassembled WGS sequence"/>
</dbReference>
<evidence type="ECO:0000256" key="2">
    <source>
        <dbReference type="ARBA" id="ARBA00022833"/>
    </source>
</evidence>
<evidence type="ECO:0000256" key="1">
    <source>
        <dbReference type="ARBA" id="ARBA00022723"/>
    </source>
</evidence>
<dbReference type="SUPFAM" id="SSF57701">
    <property type="entry name" value="Zn2/Cys6 DNA-binding domain"/>
    <property type="match status" value="1"/>
</dbReference>
<comment type="caution">
    <text evidence="10">The sequence shown here is derived from an EMBL/GenBank/DDBJ whole genome shotgun (WGS) entry which is preliminary data.</text>
</comment>
<feature type="compositionally biased region" description="Low complexity" evidence="8">
    <location>
        <begin position="79"/>
        <end position="109"/>
    </location>
</feature>
<dbReference type="PANTHER" id="PTHR47659">
    <property type="entry name" value="ZN(II)2CYS6 TRANSCRIPTION FACTOR (EUROFUNG)-RELATED"/>
    <property type="match status" value="1"/>
</dbReference>
<protein>
    <recommendedName>
        <fullName evidence="7">Transcription activator of gluconeogenesis ERT1</fullName>
    </recommendedName>
</protein>
<dbReference type="InParanoid" id="A0A1Y2FXF0"/>
<keyword evidence="2" id="KW-0862">Zinc</keyword>
<evidence type="ECO:0000256" key="3">
    <source>
        <dbReference type="ARBA" id="ARBA00023015"/>
    </source>
</evidence>
<evidence type="ECO:0000256" key="8">
    <source>
        <dbReference type="SAM" id="MobiDB-lite"/>
    </source>
</evidence>
<gene>
    <name evidence="10" type="ORF">BCR35DRAFT_329652</name>
</gene>
<evidence type="ECO:0000256" key="5">
    <source>
        <dbReference type="ARBA" id="ARBA00023163"/>
    </source>
</evidence>
<dbReference type="Pfam" id="PF00172">
    <property type="entry name" value="Zn_clus"/>
    <property type="match status" value="1"/>
</dbReference>
<dbReference type="InterPro" id="IPR001138">
    <property type="entry name" value="Zn2Cys6_DnaBD"/>
</dbReference>
<accession>A0A1Y2FXF0</accession>
<keyword evidence="5" id="KW-0804">Transcription</keyword>
<dbReference type="InterPro" id="IPR036864">
    <property type="entry name" value="Zn2-C6_fun-type_DNA-bd_sf"/>
</dbReference>
<feature type="compositionally biased region" description="Pro residues" evidence="8">
    <location>
        <begin position="144"/>
        <end position="166"/>
    </location>
</feature>
<evidence type="ECO:0000256" key="4">
    <source>
        <dbReference type="ARBA" id="ARBA00023125"/>
    </source>
</evidence>
<keyword evidence="6" id="KW-0539">Nucleus</keyword>
<feature type="compositionally biased region" description="Basic and acidic residues" evidence="8">
    <location>
        <begin position="167"/>
        <end position="179"/>
    </location>
</feature>
<dbReference type="EMBL" id="MCGR01000008">
    <property type="protein sequence ID" value="ORY88742.1"/>
    <property type="molecule type" value="Genomic_DNA"/>
</dbReference>
<dbReference type="GO" id="GO:0008270">
    <property type="term" value="F:zinc ion binding"/>
    <property type="evidence" value="ECO:0007669"/>
    <property type="project" value="InterPro"/>
</dbReference>
<dbReference type="SMART" id="SM00066">
    <property type="entry name" value="GAL4"/>
    <property type="match status" value="1"/>
</dbReference>
<evidence type="ECO:0000313" key="10">
    <source>
        <dbReference type="EMBL" id="ORY88742.1"/>
    </source>
</evidence>
<keyword evidence="4" id="KW-0238">DNA-binding</keyword>
<dbReference type="STRING" id="106004.A0A1Y2FXF0"/>
<dbReference type="GO" id="GO:0003677">
    <property type="term" value="F:DNA binding"/>
    <property type="evidence" value="ECO:0007669"/>
    <property type="project" value="UniProtKB-KW"/>
</dbReference>
<dbReference type="InterPro" id="IPR050335">
    <property type="entry name" value="ERT1_acuK_gluconeogen_tf"/>
</dbReference>
<sequence length="188" mass="20763">MDGLRPDRMASTPRKKRECVPVACVHCKKAGRKCSLGRPCERCIHRGFDDCRDAPRIRELREAAQAAAPNHQPLPPPLSASTPSRSSSSSSSVSAHSHPTSASTPTTSPYIIPTHFRTSPPPLYFPSVPVFPTFPQVYHAWQPNPTPRPSPPPSYRPPPPPAPPPPHYEEIETTKKDRWPISFVRGEA</sequence>